<evidence type="ECO:0000313" key="1">
    <source>
        <dbReference type="EMBL" id="CAF1469121.1"/>
    </source>
</evidence>
<sequence length="80" mass="9416">SINSAFSPQNDFRTKYTNDHLARSMQANDMRSAYDPILPRAYDRATGYGYSGTVLQDTSYGPYPDTRMRGYRRPYHEYRY</sequence>
<evidence type="ECO:0000313" key="2">
    <source>
        <dbReference type="EMBL" id="CAF5216324.1"/>
    </source>
</evidence>
<dbReference type="Proteomes" id="UP000681720">
    <property type="component" value="Unassembled WGS sequence"/>
</dbReference>
<proteinExistence type="predicted"/>
<protein>
    <submittedName>
        <fullName evidence="1">Uncharacterized protein</fullName>
    </submittedName>
</protein>
<organism evidence="1 3">
    <name type="scientific">Rotaria magnacalcarata</name>
    <dbReference type="NCBI Taxonomy" id="392030"/>
    <lineage>
        <taxon>Eukaryota</taxon>
        <taxon>Metazoa</taxon>
        <taxon>Spiralia</taxon>
        <taxon>Gnathifera</taxon>
        <taxon>Rotifera</taxon>
        <taxon>Eurotatoria</taxon>
        <taxon>Bdelloidea</taxon>
        <taxon>Philodinida</taxon>
        <taxon>Philodinidae</taxon>
        <taxon>Rotaria</taxon>
    </lineage>
</organism>
<dbReference type="EMBL" id="CAJOBJ010358450">
    <property type="protein sequence ID" value="CAF5216324.1"/>
    <property type="molecule type" value="Genomic_DNA"/>
</dbReference>
<comment type="caution">
    <text evidence="1">The sequence shown here is derived from an EMBL/GenBank/DDBJ whole genome shotgun (WGS) entry which is preliminary data.</text>
</comment>
<dbReference type="AlphaFoldDB" id="A0A815R109"/>
<gene>
    <name evidence="2" type="ORF">GIL414_LOCUS81815</name>
    <name evidence="1" type="ORF">KQP761_LOCUS12946</name>
</gene>
<dbReference type="Proteomes" id="UP000663834">
    <property type="component" value="Unassembled WGS sequence"/>
</dbReference>
<feature type="non-terminal residue" evidence="1">
    <location>
        <position position="1"/>
    </location>
</feature>
<name>A0A815R109_9BILA</name>
<accession>A0A815R109</accession>
<reference evidence="1" key="1">
    <citation type="submission" date="2021-02" db="EMBL/GenBank/DDBJ databases">
        <authorList>
            <person name="Nowell W R."/>
        </authorList>
    </citation>
    <scope>NUCLEOTIDE SEQUENCE</scope>
</reference>
<dbReference type="EMBL" id="CAJNOW010005966">
    <property type="protein sequence ID" value="CAF1469121.1"/>
    <property type="molecule type" value="Genomic_DNA"/>
</dbReference>
<evidence type="ECO:0000313" key="3">
    <source>
        <dbReference type="Proteomes" id="UP000663834"/>
    </source>
</evidence>